<feature type="region of interest" description="Disordered" evidence="1">
    <location>
        <begin position="91"/>
        <end position="116"/>
    </location>
</feature>
<dbReference type="InterPro" id="IPR006597">
    <property type="entry name" value="Sel1-like"/>
</dbReference>
<dbReference type="OrthoDB" id="2148946at2759"/>
<accession>A0A177WPH9</accession>
<feature type="compositionally biased region" description="Basic and acidic residues" evidence="1">
    <location>
        <begin position="92"/>
        <end position="101"/>
    </location>
</feature>
<dbReference type="SUPFAM" id="SSF81901">
    <property type="entry name" value="HCP-like"/>
    <property type="match status" value="1"/>
</dbReference>
<dbReference type="Pfam" id="PF08238">
    <property type="entry name" value="Sel1"/>
    <property type="match status" value="4"/>
</dbReference>
<organism evidence="2 3">
    <name type="scientific">Batrachochytrium dendrobatidis (strain JEL423)</name>
    <dbReference type="NCBI Taxonomy" id="403673"/>
    <lineage>
        <taxon>Eukaryota</taxon>
        <taxon>Fungi</taxon>
        <taxon>Fungi incertae sedis</taxon>
        <taxon>Chytridiomycota</taxon>
        <taxon>Chytridiomycota incertae sedis</taxon>
        <taxon>Chytridiomycetes</taxon>
        <taxon>Rhizophydiales</taxon>
        <taxon>Rhizophydiales incertae sedis</taxon>
        <taxon>Batrachochytrium</taxon>
    </lineage>
</organism>
<dbReference type="SMART" id="SM00671">
    <property type="entry name" value="SEL1"/>
    <property type="match status" value="4"/>
</dbReference>
<evidence type="ECO:0000256" key="1">
    <source>
        <dbReference type="SAM" id="MobiDB-lite"/>
    </source>
</evidence>
<feature type="region of interest" description="Disordered" evidence="1">
    <location>
        <begin position="49"/>
        <end position="76"/>
    </location>
</feature>
<protein>
    <submittedName>
        <fullName evidence="2">Uncharacterized protein</fullName>
    </submittedName>
</protein>
<dbReference type="Gene3D" id="1.25.40.10">
    <property type="entry name" value="Tetratricopeptide repeat domain"/>
    <property type="match status" value="2"/>
</dbReference>
<evidence type="ECO:0000313" key="2">
    <source>
        <dbReference type="EMBL" id="OAJ42027.1"/>
    </source>
</evidence>
<dbReference type="EMBL" id="DS022306">
    <property type="protein sequence ID" value="OAJ42027.1"/>
    <property type="molecule type" value="Genomic_DNA"/>
</dbReference>
<dbReference type="AlphaFoldDB" id="A0A177WPH9"/>
<dbReference type="InterPro" id="IPR011990">
    <property type="entry name" value="TPR-like_helical_dom_sf"/>
</dbReference>
<dbReference type="GO" id="GO:0032153">
    <property type="term" value="C:cell division site"/>
    <property type="evidence" value="ECO:0007669"/>
    <property type="project" value="TreeGrafter"/>
</dbReference>
<dbReference type="VEuPathDB" id="FungiDB:BDEG_25534"/>
<name>A0A177WPH9_BATDL</name>
<dbReference type="GO" id="GO:0010972">
    <property type="term" value="P:negative regulation of G2/M transition of mitotic cell cycle"/>
    <property type="evidence" value="ECO:0007669"/>
    <property type="project" value="TreeGrafter"/>
</dbReference>
<dbReference type="InterPro" id="IPR052945">
    <property type="entry name" value="Mitotic_Regulator"/>
</dbReference>
<reference evidence="2 3" key="2">
    <citation type="submission" date="2016-05" db="EMBL/GenBank/DDBJ databases">
        <title>Lineage-specific infection strategies underlie the spectrum of fungal disease in amphibians.</title>
        <authorList>
            <person name="Cuomo C.A."/>
            <person name="Farrer R.A."/>
            <person name="James T."/>
            <person name="Longcore J."/>
            <person name="Birren B."/>
        </authorList>
    </citation>
    <scope>NUCLEOTIDE SEQUENCE [LARGE SCALE GENOMIC DNA]</scope>
    <source>
        <strain evidence="2 3">JEL423</strain>
    </source>
</reference>
<feature type="compositionally biased region" description="Low complexity" evidence="1">
    <location>
        <begin position="61"/>
        <end position="74"/>
    </location>
</feature>
<gene>
    <name evidence="2" type="ORF">BDEG_25534</name>
</gene>
<proteinExistence type="predicted"/>
<feature type="compositionally biased region" description="Low complexity" evidence="1">
    <location>
        <begin position="104"/>
        <end position="116"/>
    </location>
</feature>
<sequence>MKAQPDCFSYPTITKQNRISFSIKYLFQQKHINKSSIYPDTMASLLPHSVPDHSFPNNQASSIESTHLSSSSKSGPCIKTVESIQSYSYKGLEPRLPKPDSPDSPDQASHQDDQSQAAVAKNALVVLKQPDNNKENECVVQRDLFVQDIAPPSKHSKHHKFIPKSLCRLFGCSKASVPATLSPLQPVPTSVYPNPEPLEAAAYWFEKEELSAALQYLEISATQGDPVGLFLAGMSHSHGWGCVQVESLGLRYYRTAVDKTIAAMRDGAIILDSYSVESLHTISNRLTSQNTGIGNIYSDASSVSMRGSAVHLTATHPRSSLSLPDYALSAMRISKSGTIERRKNIVSLMASTPLHAMLSLCVREIGIAYLYGWGIRRSKKTAFELIKVAAELGDPDAQQHLGFLYLHGSGVKKNKPLAAHWYRIYEQSTHTILYEPWIWFKKYTSTTTPIPVLSPDELVLHAVELVHQSDIVPIPIGNNALDSHIQSHNRKRFNWKNISLAIRQISN</sequence>
<evidence type="ECO:0000313" key="3">
    <source>
        <dbReference type="Proteomes" id="UP000077115"/>
    </source>
</evidence>
<dbReference type="STRING" id="403673.A0A177WPH9"/>
<reference evidence="2 3" key="1">
    <citation type="submission" date="2006-10" db="EMBL/GenBank/DDBJ databases">
        <title>The Genome Sequence of Batrachochytrium dendrobatidis JEL423.</title>
        <authorList>
            <consortium name="The Broad Institute Genome Sequencing Platform"/>
            <person name="Birren B."/>
            <person name="Lander E."/>
            <person name="Galagan J."/>
            <person name="Cuomo C."/>
            <person name="Devon K."/>
            <person name="Jaffe D."/>
            <person name="Butler J."/>
            <person name="Alvarez P."/>
            <person name="Gnerre S."/>
            <person name="Grabherr M."/>
            <person name="Kleber M."/>
            <person name="Mauceli E."/>
            <person name="Brockman W."/>
            <person name="Young S."/>
            <person name="LaButti K."/>
            <person name="Sykes S."/>
            <person name="DeCaprio D."/>
            <person name="Crawford M."/>
            <person name="Koehrsen M."/>
            <person name="Engels R."/>
            <person name="Montgomery P."/>
            <person name="Pearson M."/>
            <person name="Howarth C."/>
            <person name="Larson L."/>
            <person name="White J."/>
            <person name="O'Leary S."/>
            <person name="Kodira C."/>
            <person name="Zeng Q."/>
            <person name="Yandava C."/>
            <person name="Alvarado L."/>
            <person name="Longcore J."/>
            <person name="James T."/>
        </authorList>
    </citation>
    <scope>NUCLEOTIDE SEQUENCE [LARGE SCALE GENOMIC DNA]</scope>
    <source>
        <strain evidence="2 3">JEL423</strain>
    </source>
</reference>
<dbReference type="PANTHER" id="PTHR43628:SF1">
    <property type="entry name" value="CHITIN SYNTHASE REGULATORY FACTOR 2-RELATED"/>
    <property type="match status" value="1"/>
</dbReference>
<dbReference type="Proteomes" id="UP000077115">
    <property type="component" value="Unassembled WGS sequence"/>
</dbReference>
<dbReference type="PANTHER" id="PTHR43628">
    <property type="entry name" value="ACTIVATOR OF C KINASE PROTEIN 1-RELATED"/>
    <property type="match status" value="1"/>
</dbReference>